<keyword evidence="1" id="KW-0732">Signal</keyword>
<accession>R9HHJ3</accession>
<protein>
    <recommendedName>
        <fullName evidence="4">Conjugal transfer protein TraI</fullName>
    </recommendedName>
</protein>
<dbReference type="GeneID" id="82153958"/>
<feature type="signal peptide" evidence="1">
    <location>
        <begin position="1"/>
        <end position="19"/>
    </location>
</feature>
<feature type="chain" id="PRO_5005710679" description="Conjugal transfer protein TraI" evidence="1">
    <location>
        <begin position="20"/>
        <end position="173"/>
    </location>
</feature>
<organism evidence="2 3">
    <name type="scientific">Bacteroides thetaiotaomicron dnLKV9</name>
    <dbReference type="NCBI Taxonomy" id="1235785"/>
    <lineage>
        <taxon>Bacteria</taxon>
        <taxon>Pseudomonadati</taxon>
        <taxon>Bacteroidota</taxon>
        <taxon>Bacteroidia</taxon>
        <taxon>Bacteroidales</taxon>
        <taxon>Bacteroidaceae</taxon>
        <taxon>Bacteroides</taxon>
    </lineage>
</organism>
<gene>
    <name evidence="2" type="ORF">C799_02479</name>
</gene>
<dbReference type="Proteomes" id="UP000014207">
    <property type="component" value="Unassembled WGS sequence"/>
</dbReference>
<reference evidence="2 3" key="1">
    <citation type="submission" date="2013-04" db="EMBL/GenBank/DDBJ databases">
        <title>The Genome Sequence of Bacteroides thetaiotaomicron dnLKV9.</title>
        <authorList>
            <consortium name="The Broad Institute Genomics Platform"/>
            <consortium name="The Broad Institute Genome Sequencing Center for Infectious Disease"/>
            <person name="Earl A."/>
            <person name="Xavier R."/>
            <person name="Kuhn K."/>
            <person name="Stappenbeck T."/>
            <person name="Walker B."/>
            <person name="Young S."/>
            <person name="Zeng Q."/>
            <person name="Gargeya S."/>
            <person name="Fitzgerald M."/>
            <person name="Haas B."/>
            <person name="Abouelleil A."/>
            <person name="Allen A.W."/>
            <person name="Alvarado L."/>
            <person name="Arachchi H.M."/>
            <person name="Berlin A.M."/>
            <person name="Chapman S.B."/>
            <person name="Gainer-Dewar J."/>
            <person name="Goldberg J."/>
            <person name="Griggs A."/>
            <person name="Gujja S."/>
            <person name="Hansen M."/>
            <person name="Howarth C."/>
            <person name="Imamovic A."/>
            <person name="Ireland A."/>
            <person name="Larimer J."/>
            <person name="McCowan C."/>
            <person name="Murphy C."/>
            <person name="Pearson M."/>
            <person name="Poon T.W."/>
            <person name="Priest M."/>
            <person name="Roberts A."/>
            <person name="Saif S."/>
            <person name="Shea T."/>
            <person name="Sisk P."/>
            <person name="Sykes S."/>
            <person name="Wortman J."/>
            <person name="Nusbaum C."/>
            <person name="Birren B."/>
        </authorList>
    </citation>
    <scope>NUCLEOTIDE SEQUENCE [LARGE SCALE GENOMIC DNA]</scope>
    <source>
        <strain evidence="3">dnLKV9</strain>
    </source>
</reference>
<evidence type="ECO:0008006" key="4">
    <source>
        <dbReference type="Google" id="ProtNLM"/>
    </source>
</evidence>
<dbReference type="EMBL" id="ASSM01000009">
    <property type="protein sequence ID" value="EOS00630.1"/>
    <property type="molecule type" value="Genomic_DNA"/>
</dbReference>
<comment type="caution">
    <text evidence="2">The sequence shown here is derived from an EMBL/GenBank/DDBJ whole genome shotgun (WGS) entry which is preliminary data.</text>
</comment>
<sequence>MRKLFLSLLVLVAAVPASAQWAVADAPNLAQNVKNFAELQKQVGYLKEQKGQLDETLDLMRKVNAAISDCETARSIIRRQGDLSARCISLVTERELSPSTLQTLTNSIDMIMLNNTRLIRMSRTILSTNVKMNDAERLTKLQEIEKQTIDQERKVSKVSQIITQYERMKRALR</sequence>
<dbReference type="RefSeq" id="WP_016268452.1">
    <property type="nucleotide sequence ID" value="NZ_KE159459.1"/>
</dbReference>
<dbReference type="AlphaFoldDB" id="R9HHJ3"/>
<dbReference type="HOGENOM" id="CLU_1544559_0_0_10"/>
<evidence type="ECO:0000256" key="1">
    <source>
        <dbReference type="SAM" id="SignalP"/>
    </source>
</evidence>
<name>R9HHJ3_BACT4</name>
<evidence type="ECO:0000313" key="2">
    <source>
        <dbReference type="EMBL" id="EOS00630.1"/>
    </source>
</evidence>
<evidence type="ECO:0000313" key="3">
    <source>
        <dbReference type="Proteomes" id="UP000014207"/>
    </source>
</evidence>
<proteinExistence type="predicted"/>